<name>A0A6J4JEB7_9CHLR</name>
<proteinExistence type="predicted"/>
<sequence>METRIIVARSALDLIRREAGSRTQSDELGRVLGGILIGKRLDAGRLAIVAATDPGPQPDNDQLGFALDLDYANTTLQEWFGRDADVDLIGVWHTAAGGAEQATARDLQAANGLREQAGDGDVVVALAGAGSAPSGIRFFHLASAGGDAPGSLVPVAYDEVDDTALARGEIAAALPAAATRPPAGPGELEQRDEGDPREAGLARWAPVLLLFGAALLALFLVGSLLRMLVAANQEGAAATDTPVAVAAATVISSPAASVEQTSAPEVTVSPTEPPAATVAPTTSPTRAPSPTATPVETATAGPAQQAATTTPIETATAAASSLPFALSFEPMDAEAQDSFLARAEAADCADCYNLELVGPEPFEELRIVIEGVERPPLRNFAIPSLAFLRPRPEPYTLQVQDLEGNSVAAPLEVQVEEGGFYMLALSRTQP</sequence>
<dbReference type="AlphaFoldDB" id="A0A6J4JEB7"/>
<evidence type="ECO:0000313" key="3">
    <source>
        <dbReference type="EMBL" id="CAA9274354.1"/>
    </source>
</evidence>
<protein>
    <submittedName>
        <fullName evidence="3">Uncharacterized protein</fullName>
    </submittedName>
</protein>
<reference evidence="3" key="1">
    <citation type="submission" date="2020-02" db="EMBL/GenBank/DDBJ databases">
        <authorList>
            <person name="Meier V. D."/>
        </authorList>
    </citation>
    <scope>NUCLEOTIDE SEQUENCE</scope>
    <source>
        <strain evidence="3">AVDCRST_MAG26</strain>
    </source>
</reference>
<accession>A0A6J4JEB7</accession>
<keyword evidence="2" id="KW-1133">Transmembrane helix</keyword>
<evidence type="ECO:0000256" key="1">
    <source>
        <dbReference type="SAM" id="MobiDB-lite"/>
    </source>
</evidence>
<keyword evidence="2" id="KW-0472">Membrane</keyword>
<feature type="region of interest" description="Disordered" evidence="1">
    <location>
        <begin position="176"/>
        <end position="197"/>
    </location>
</feature>
<feature type="compositionally biased region" description="Low complexity" evidence="1">
    <location>
        <begin position="266"/>
        <end position="310"/>
    </location>
</feature>
<feature type="compositionally biased region" description="Basic and acidic residues" evidence="1">
    <location>
        <begin position="188"/>
        <end position="197"/>
    </location>
</feature>
<evidence type="ECO:0000256" key="2">
    <source>
        <dbReference type="SAM" id="Phobius"/>
    </source>
</evidence>
<feature type="compositionally biased region" description="Low complexity" evidence="1">
    <location>
        <begin position="176"/>
        <end position="187"/>
    </location>
</feature>
<organism evidence="3">
    <name type="scientific">uncultured Chloroflexia bacterium</name>
    <dbReference type="NCBI Taxonomy" id="1672391"/>
    <lineage>
        <taxon>Bacteria</taxon>
        <taxon>Bacillati</taxon>
        <taxon>Chloroflexota</taxon>
        <taxon>Chloroflexia</taxon>
        <taxon>environmental samples</taxon>
    </lineage>
</organism>
<gene>
    <name evidence="3" type="ORF">AVDCRST_MAG26-2985</name>
</gene>
<keyword evidence="2" id="KW-0812">Transmembrane</keyword>
<dbReference type="EMBL" id="CADCTK010000688">
    <property type="protein sequence ID" value="CAA9274354.1"/>
    <property type="molecule type" value="Genomic_DNA"/>
</dbReference>
<feature type="transmembrane region" description="Helical" evidence="2">
    <location>
        <begin position="207"/>
        <end position="229"/>
    </location>
</feature>
<feature type="region of interest" description="Disordered" evidence="1">
    <location>
        <begin position="256"/>
        <end position="310"/>
    </location>
</feature>